<keyword evidence="2" id="KW-0472">Membrane</keyword>
<dbReference type="Proteomes" id="UP000295192">
    <property type="component" value="Unassembled WGS sequence"/>
</dbReference>
<protein>
    <recommendedName>
        <fullName evidence="5">G-protein coupled receptors family 2 profile 2 domain-containing protein</fullName>
    </recommendedName>
</protein>
<dbReference type="AlphaFoldDB" id="A0A484AXQ8"/>
<organism evidence="3 4">
    <name type="scientific">Drosophila navojoa</name>
    <name type="common">Fruit fly</name>
    <dbReference type="NCBI Taxonomy" id="7232"/>
    <lineage>
        <taxon>Eukaryota</taxon>
        <taxon>Metazoa</taxon>
        <taxon>Ecdysozoa</taxon>
        <taxon>Arthropoda</taxon>
        <taxon>Hexapoda</taxon>
        <taxon>Insecta</taxon>
        <taxon>Pterygota</taxon>
        <taxon>Neoptera</taxon>
        <taxon>Endopterygota</taxon>
        <taxon>Diptera</taxon>
        <taxon>Brachycera</taxon>
        <taxon>Muscomorpha</taxon>
        <taxon>Ephydroidea</taxon>
        <taxon>Drosophilidae</taxon>
        <taxon>Drosophila</taxon>
    </lineage>
</organism>
<feature type="region of interest" description="Disordered" evidence="1">
    <location>
        <begin position="75"/>
        <end position="99"/>
    </location>
</feature>
<name>A0A484AXQ8_DRONA</name>
<dbReference type="OrthoDB" id="6134459at2759"/>
<comment type="caution">
    <text evidence="3">The sequence shown here is derived from an EMBL/GenBank/DDBJ whole genome shotgun (WGS) entry which is preliminary data.</text>
</comment>
<evidence type="ECO:0000256" key="1">
    <source>
        <dbReference type="SAM" id="MobiDB-lite"/>
    </source>
</evidence>
<dbReference type="GO" id="GO:0005886">
    <property type="term" value="C:plasma membrane"/>
    <property type="evidence" value="ECO:0007669"/>
    <property type="project" value="TreeGrafter"/>
</dbReference>
<evidence type="ECO:0000313" key="3">
    <source>
        <dbReference type="EMBL" id="TDG40401.1"/>
    </source>
</evidence>
<proteinExistence type="predicted"/>
<dbReference type="PANTHER" id="PTHR47154">
    <property type="entry name" value="G-PROTEIN COUPLED RECEPTOR MTH-RELATED"/>
    <property type="match status" value="1"/>
</dbReference>
<dbReference type="InterPro" id="IPR051384">
    <property type="entry name" value="Mth_GPCR"/>
</dbReference>
<dbReference type="EMBL" id="LSRL02000579">
    <property type="protein sequence ID" value="TDG40401.1"/>
    <property type="molecule type" value="Genomic_DNA"/>
</dbReference>
<feature type="transmembrane region" description="Helical" evidence="2">
    <location>
        <begin position="37"/>
        <end position="55"/>
    </location>
</feature>
<sequence>RYILFVRLFVIMGVTWTFEIVVYLVQDNKPVFSVLQVFDYINSAQGVIIFIMFVLKRSVLKLISNRIRGIEDDASDSEEEIALQDRNGGANKIGPQILN</sequence>
<evidence type="ECO:0000313" key="4">
    <source>
        <dbReference type="Proteomes" id="UP000295192"/>
    </source>
</evidence>
<dbReference type="PANTHER" id="PTHR47154:SF2">
    <property type="entry name" value="G-PROTEIN COUPLED RECEPTOR MTH-RELATED"/>
    <property type="match status" value="1"/>
</dbReference>
<keyword evidence="4" id="KW-1185">Reference proteome</keyword>
<feature type="non-terminal residue" evidence="3">
    <location>
        <position position="1"/>
    </location>
</feature>
<reference evidence="3 4" key="1">
    <citation type="journal article" date="2019" name="J. Hered.">
        <title>An Improved Genome Assembly for Drosophila navojoa, the Basal Species in the mojavensis Cluster.</title>
        <authorList>
            <person name="Vanderlinde T."/>
            <person name="Dupim E.G."/>
            <person name="Nazario-Yepiz N.O."/>
            <person name="Carvalho A.B."/>
        </authorList>
    </citation>
    <scope>NUCLEOTIDE SEQUENCE [LARGE SCALE GENOMIC DNA]</scope>
    <source>
        <strain evidence="3">Navoj_Jal97</strain>
        <tissue evidence="3">Whole organism</tissue>
    </source>
</reference>
<evidence type="ECO:0008006" key="5">
    <source>
        <dbReference type="Google" id="ProtNLM"/>
    </source>
</evidence>
<evidence type="ECO:0000256" key="2">
    <source>
        <dbReference type="SAM" id="Phobius"/>
    </source>
</evidence>
<gene>
    <name evidence="3" type="ORF">AWZ03_013172</name>
</gene>
<dbReference type="STRING" id="7232.A0A484AXQ8"/>
<keyword evidence="2" id="KW-1133">Transmembrane helix</keyword>
<dbReference type="GO" id="GO:0008528">
    <property type="term" value="F:G protein-coupled peptide receptor activity"/>
    <property type="evidence" value="ECO:0007669"/>
    <property type="project" value="TreeGrafter"/>
</dbReference>
<dbReference type="Gene3D" id="1.20.1070.10">
    <property type="entry name" value="Rhodopsin 7-helix transmembrane proteins"/>
    <property type="match status" value="1"/>
</dbReference>
<keyword evidence="2" id="KW-0812">Transmembrane</keyword>
<accession>A0A484AXQ8</accession>
<feature type="transmembrane region" description="Helical" evidence="2">
    <location>
        <begin position="5"/>
        <end position="25"/>
    </location>
</feature>